<accession>A0ACC0YEI8</accession>
<comment type="caution">
    <text evidence="1">The sequence shown here is derived from an EMBL/GenBank/DDBJ whole genome shotgun (WGS) entry which is preliminary data.</text>
</comment>
<keyword evidence="2" id="KW-1185">Reference proteome</keyword>
<reference evidence="2" key="1">
    <citation type="journal article" date="2023" name="G3 (Bethesda)">
        <title>Genome assembly and association tests identify interacting loci associated with vigor, precocity, and sex in interspecific pistachio rootstocks.</title>
        <authorList>
            <person name="Palmer W."/>
            <person name="Jacygrad E."/>
            <person name="Sagayaradj S."/>
            <person name="Cavanaugh K."/>
            <person name="Han R."/>
            <person name="Bertier L."/>
            <person name="Beede B."/>
            <person name="Kafkas S."/>
            <person name="Golino D."/>
            <person name="Preece J."/>
            <person name="Michelmore R."/>
        </authorList>
    </citation>
    <scope>NUCLEOTIDE SEQUENCE [LARGE SCALE GENOMIC DNA]</scope>
</reference>
<sequence length="132" mass="15032">MLAAAELAALRLKDLPSSNHIGTEIDQRDRVFRLLDKNGDGRISIEELMEVMEELGAPGEDAREMMQLLDSNSDGSLSSDEFDLFQKQVEFMRNLEDKDDQYKTILNEKLQMEYNSGLIQVYSKELGNRLAS</sequence>
<gene>
    <name evidence="1" type="ORF">Pint_24180</name>
</gene>
<organism evidence="1 2">
    <name type="scientific">Pistacia integerrima</name>
    <dbReference type="NCBI Taxonomy" id="434235"/>
    <lineage>
        <taxon>Eukaryota</taxon>
        <taxon>Viridiplantae</taxon>
        <taxon>Streptophyta</taxon>
        <taxon>Embryophyta</taxon>
        <taxon>Tracheophyta</taxon>
        <taxon>Spermatophyta</taxon>
        <taxon>Magnoliopsida</taxon>
        <taxon>eudicotyledons</taxon>
        <taxon>Gunneridae</taxon>
        <taxon>Pentapetalae</taxon>
        <taxon>rosids</taxon>
        <taxon>malvids</taxon>
        <taxon>Sapindales</taxon>
        <taxon>Anacardiaceae</taxon>
        <taxon>Pistacia</taxon>
    </lineage>
</organism>
<dbReference type="EMBL" id="CM047742">
    <property type="protein sequence ID" value="KAJ0035534.1"/>
    <property type="molecule type" value="Genomic_DNA"/>
</dbReference>
<evidence type="ECO:0000313" key="2">
    <source>
        <dbReference type="Proteomes" id="UP001163603"/>
    </source>
</evidence>
<proteinExistence type="predicted"/>
<name>A0ACC0YEI8_9ROSI</name>
<evidence type="ECO:0000313" key="1">
    <source>
        <dbReference type="EMBL" id="KAJ0035534.1"/>
    </source>
</evidence>
<dbReference type="Proteomes" id="UP001163603">
    <property type="component" value="Chromosome 7"/>
</dbReference>
<protein>
    <submittedName>
        <fullName evidence="1">Uncharacterized protein</fullName>
    </submittedName>
</protein>